<keyword evidence="6" id="KW-0460">Magnesium</keyword>
<evidence type="ECO:0000256" key="5">
    <source>
        <dbReference type="ARBA" id="ARBA00022839"/>
    </source>
</evidence>
<evidence type="ECO:0000256" key="2">
    <source>
        <dbReference type="ARBA" id="ARBA00022722"/>
    </source>
</evidence>
<dbReference type="GO" id="GO:0003676">
    <property type="term" value="F:nucleic acid binding"/>
    <property type="evidence" value="ECO:0007669"/>
    <property type="project" value="InterPro"/>
</dbReference>
<dbReference type="STRING" id="47428.A0A284RYK3"/>
<accession>A0A284RYK3</accession>
<dbReference type="CDD" id="cd06141">
    <property type="entry name" value="WRN_exo"/>
    <property type="match status" value="1"/>
</dbReference>
<dbReference type="OMA" id="VAMANEW"/>
<dbReference type="InterPro" id="IPR002562">
    <property type="entry name" value="3'-5'_exonuclease_dom"/>
</dbReference>
<reference evidence="13" key="1">
    <citation type="journal article" date="2017" name="Nat. Ecol. Evol.">
        <title>Genome expansion and lineage-specific genetic innovations in the forest pathogenic fungi Armillaria.</title>
        <authorList>
            <person name="Sipos G."/>
            <person name="Prasanna A.N."/>
            <person name="Walter M.C."/>
            <person name="O'Connor E."/>
            <person name="Balint B."/>
            <person name="Krizsan K."/>
            <person name="Kiss B."/>
            <person name="Hess J."/>
            <person name="Varga T."/>
            <person name="Slot J."/>
            <person name="Riley R."/>
            <person name="Boka B."/>
            <person name="Rigling D."/>
            <person name="Barry K."/>
            <person name="Lee J."/>
            <person name="Mihaltcheva S."/>
            <person name="LaButti K."/>
            <person name="Lipzen A."/>
            <person name="Waldron R."/>
            <person name="Moloney N.M."/>
            <person name="Sperisen C."/>
            <person name="Kredics L."/>
            <person name="Vagvoelgyi C."/>
            <person name="Patrignani A."/>
            <person name="Fitzpatrick D."/>
            <person name="Nagy I."/>
            <person name="Doyle S."/>
            <person name="Anderson J.B."/>
            <person name="Grigoriev I.V."/>
            <person name="Gueldener U."/>
            <person name="Muensterkoetter M."/>
            <person name="Nagy L.G."/>
        </authorList>
    </citation>
    <scope>NUCLEOTIDE SEQUENCE [LARGE SCALE GENOMIC DNA]</scope>
    <source>
        <strain evidence="13">C18/9</strain>
    </source>
</reference>
<dbReference type="InterPro" id="IPR036397">
    <property type="entry name" value="RNaseH_sf"/>
</dbReference>
<keyword evidence="2" id="KW-0540">Nuclease</keyword>
<gene>
    <name evidence="12" type="ORF">ARMOST_17245</name>
</gene>
<name>A0A284RYK3_ARMOS</name>
<evidence type="ECO:0000256" key="3">
    <source>
        <dbReference type="ARBA" id="ARBA00022723"/>
    </source>
</evidence>
<evidence type="ECO:0000259" key="11">
    <source>
        <dbReference type="Pfam" id="PF01612"/>
    </source>
</evidence>
<evidence type="ECO:0000256" key="4">
    <source>
        <dbReference type="ARBA" id="ARBA00022801"/>
    </source>
</evidence>
<evidence type="ECO:0000256" key="8">
    <source>
        <dbReference type="ARBA" id="ARBA00040531"/>
    </source>
</evidence>
<keyword evidence="3" id="KW-0479">Metal-binding</keyword>
<dbReference type="Proteomes" id="UP000219338">
    <property type="component" value="Unassembled WGS sequence"/>
</dbReference>
<feature type="region of interest" description="Disordered" evidence="10">
    <location>
        <begin position="370"/>
        <end position="413"/>
    </location>
</feature>
<dbReference type="SUPFAM" id="SSF53098">
    <property type="entry name" value="Ribonuclease H-like"/>
    <property type="match status" value="1"/>
</dbReference>
<dbReference type="EMBL" id="FUEG01000021">
    <property type="protein sequence ID" value="SJL13797.1"/>
    <property type="molecule type" value="Genomic_DNA"/>
</dbReference>
<protein>
    <recommendedName>
        <fullName evidence="8">3'-5' exonuclease</fullName>
    </recommendedName>
    <alternativeName>
        <fullName evidence="9">Werner Syndrome-like exonuclease</fullName>
    </alternativeName>
</protein>
<proteinExistence type="predicted"/>
<organism evidence="12 13">
    <name type="scientific">Armillaria ostoyae</name>
    <name type="common">Armillaria root rot fungus</name>
    <dbReference type="NCBI Taxonomy" id="47428"/>
    <lineage>
        <taxon>Eukaryota</taxon>
        <taxon>Fungi</taxon>
        <taxon>Dikarya</taxon>
        <taxon>Basidiomycota</taxon>
        <taxon>Agaricomycotina</taxon>
        <taxon>Agaricomycetes</taxon>
        <taxon>Agaricomycetidae</taxon>
        <taxon>Agaricales</taxon>
        <taxon>Marasmiineae</taxon>
        <taxon>Physalacriaceae</taxon>
        <taxon>Armillaria</taxon>
    </lineage>
</organism>
<feature type="domain" description="3'-5' exonuclease" evidence="11">
    <location>
        <begin position="95"/>
        <end position="259"/>
    </location>
</feature>
<evidence type="ECO:0000256" key="6">
    <source>
        <dbReference type="ARBA" id="ARBA00022842"/>
    </source>
</evidence>
<dbReference type="PANTHER" id="PTHR13620">
    <property type="entry name" value="3-5 EXONUCLEASE"/>
    <property type="match status" value="1"/>
</dbReference>
<evidence type="ECO:0000256" key="1">
    <source>
        <dbReference type="ARBA" id="ARBA00004123"/>
    </source>
</evidence>
<keyword evidence="5" id="KW-0269">Exonuclease</keyword>
<dbReference type="GO" id="GO:0008408">
    <property type="term" value="F:3'-5' exonuclease activity"/>
    <property type="evidence" value="ECO:0007669"/>
    <property type="project" value="InterPro"/>
</dbReference>
<dbReference type="InterPro" id="IPR012337">
    <property type="entry name" value="RNaseH-like_sf"/>
</dbReference>
<keyword evidence="7" id="KW-0539">Nucleus</keyword>
<dbReference type="GO" id="GO:0005634">
    <property type="term" value="C:nucleus"/>
    <property type="evidence" value="ECO:0007669"/>
    <property type="project" value="UniProtKB-SubCell"/>
</dbReference>
<evidence type="ECO:0000313" key="13">
    <source>
        <dbReference type="Proteomes" id="UP000219338"/>
    </source>
</evidence>
<dbReference type="GO" id="GO:0006139">
    <property type="term" value="P:nucleobase-containing compound metabolic process"/>
    <property type="evidence" value="ECO:0007669"/>
    <property type="project" value="InterPro"/>
</dbReference>
<sequence>MPALSEISRSLKKYGHGETELVFTDNVRADKAELERVFPSLLKDVTPIPASTKQLEIPENWQERIHILSTTFQVTNFFNTITEDLTLLPSDGLITIPFDMEWSVDRMTGIQGRVALIQVIYNHGIYLIPLRSYLDHDGYLRKLPRALLAFLRSPRLLKVGVNVQADLTRLFKDCGLPDMSQPFVGALELGKMAKERNLVDRANVSLADLTAKVLHCSLSKDEHIRVSTAWDTLPLTPEQERYAALDVFAVFGIYDAFTELPVGGPVTSATVGGTVVKLLSRDRHTTVAYGVVAPDRPKKFGDVNVTKTRALVNVTRILASGYLTRAEVSPARQEVPLSSLATTLPFQLLCCTRDLRICVGSDLNEARLLESGSSPSNTPAIEPPAPEVYTPDGNPISPSHTSDSAPSFTDVDNGIDFDPDIEQSVEEAVHHSEDHSALLEEVLLFIAGDPVVRSRVLGDIWHLMDMFDISVHHGLRRAFARALRDALYIHNLDDKLEVTSQLAKDGITYEQKILWSSDWVWRRVRRYVPPPEILLPRVREVFQKFGPLLDATTGQPLFNNAAWDKAKNILENIRLGYYSDPPGVTLYRSDGYDSNGLQLYQCLRGTNNVEGGVHQNIAKRFGSYNASPRFAVNLIRDYCFTHNTSVGAKNRLQHTVFGSYDIWTRNRLVALIDHTEAVFTNPAKVRQCVTGWVNGGDYEPSAESFGILPLSTPVQEKLGMLPYHYNFAVDTKMRHHQLAWHQGTRIAILPIHTPEERAVFRALVKQPNGEFSKPTKPNWITVARKWMSYCDGVKVFYKLPEHLKNYFKTWSEYRNQDNSVELNKIALTHLQSLLDVPPTTSKSLPTITVEAKLPLDKQVDSNRRIHAPDPEFDLTDPDGARWRFHYLLSGQGCLQSAIQFQYGDRALPGPSMPVVSNPHIAPSAANISGNKKRRMDKESSEVDHPAKKRRTRSCTQCKRSDCQGAFMSRGCQFVAISSGSGGAGPSLNLGSRQGTIDGIFAAQAASGSSSGIGNRHYR</sequence>
<dbReference type="PANTHER" id="PTHR13620:SF109">
    <property type="entry name" value="3'-5' EXONUCLEASE"/>
    <property type="match status" value="1"/>
</dbReference>
<evidence type="ECO:0000256" key="9">
    <source>
        <dbReference type="ARBA" id="ARBA00042761"/>
    </source>
</evidence>
<feature type="compositionally biased region" description="Basic and acidic residues" evidence="10">
    <location>
        <begin position="935"/>
        <end position="945"/>
    </location>
</feature>
<keyword evidence="13" id="KW-1185">Reference proteome</keyword>
<evidence type="ECO:0000256" key="7">
    <source>
        <dbReference type="ARBA" id="ARBA00023242"/>
    </source>
</evidence>
<dbReference type="AlphaFoldDB" id="A0A284RYK3"/>
<feature type="region of interest" description="Disordered" evidence="10">
    <location>
        <begin position="920"/>
        <end position="954"/>
    </location>
</feature>
<keyword evidence="4" id="KW-0378">Hydrolase</keyword>
<comment type="subcellular location">
    <subcellularLocation>
        <location evidence="1">Nucleus</location>
    </subcellularLocation>
</comment>
<evidence type="ECO:0000313" key="12">
    <source>
        <dbReference type="EMBL" id="SJL13797.1"/>
    </source>
</evidence>
<dbReference type="InterPro" id="IPR051132">
    <property type="entry name" value="3-5_Exonuclease_domain"/>
</dbReference>
<feature type="compositionally biased region" description="Polar residues" evidence="10">
    <location>
        <begin position="396"/>
        <end position="407"/>
    </location>
</feature>
<dbReference type="Gene3D" id="3.30.420.10">
    <property type="entry name" value="Ribonuclease H-like superfamily/Ribonuclease H"/>
    <property type="match status" value="1"/>
</dbReference>
<dbReference type="GO" id="GO:0046872">
    <property type="term" value="F:metal ion binding"/>
    <property type="evidence" value="ECO:0007669"/>
    <property type="project" value="UniProtKB-KW"/>
</dbReference>
<dbReference type="OrthoDB" id="18193at2759"/>
<dbReference type="Pfam" id="PF01612">
    <property type="entry name" value="DNA_pol_A_exo1"/>
    <property type="match status" value="1"/>
</dbReference>
<evidence type="ECO:0000256" key="10">
    <source>
        <dbReference type="SAM" id="MobiDB-lite"/>
    </source>
</evidence>